<dbReference type="AlphaFoldDB" id="A0A375YT37"/>
<accession>A0A375YT37</accession>
<evidence type="ECO:0000313" key="1">
    <source>
        <dbReference type="EMBL" id="SRX91992.1"/>
    </source>
</evidence>
<dbReference type="EMBL" id="UEGW01000001">
    <property type="protein sequence ID" value="SRX91992.1"/>
    <property type="molecule type" value="Genomic_DNA"/>
</dbReference>
<organism evidence="1 2">
    <name type="scientific">Mycobacterium shimoidei</name>
    <dbReference type="NCBI Taxonomy" id="29313"/>
    <lineage>
        <taxon>Bacteria</taxon>
        <taxon>Bacillati</taxon>
        <taxon>Actinomycetota</taxon>
        <taxon>Actinomycetes</taxon>
        <taxon>Mycobacteriales</taxon>
        <taxon>Mycobacteriaceae</taxon>
        <taxon>Mycobacterium</taxon>
    </lineage>
</organism>
<reference evidence="1 2" key="1">
    <citation type="submission" date="2018-05" db="EMBL/GenBank/DDBJ databases">
        <authorList>
            <consortium name="IHU Genomes"/>
        </authorList>
    </citation>
    <scope>NUCLEOTIDE SEQUENCE [LARGE SCALE GENOMIC DNA]</scope>
    <source>
        <strain evidence="1 2">P7336</strain>
    </source>
</reference>
<keyword evidence="2" id="KW-1185">Reference proteome</keyword>
<name>A0A375YT37_MYCSH</name>
<gene>
    <name evidence="1" type="ORF">MSP7336_00213</name>
</gene>
<evidence type="ECO:0000313" key="2">
    <source>
        <dbReference type="Proteomes" id="UP000252015"/>
    </source>
</evidence>
<dbReference type="Proteomes" id="UP000252015">
    <property type="component" value="Unassembled WGS sequence"/>
</dbReference>
<dbReference type="RefSeq" id="WP_264078143.1">
    <property type="nucleotide sequence ID" value="NZ_JACKUN010000034.1"/>
</dbReference>
<sequence>MSPWLIVLVSSLSLGVPLAGAGLLRVQQRLERWDYERHAQD</sequence>
<proteinExistence type="predicted"/>
<protein>
    <submittedName>
        <fullName evidence="1">Uncharacterized protein</fullName>
    </submittedName>
</protein>